<sequence>AHTEHIEQYYNTGVGHSVPMTNYHPTDQHNTYSISLHSELQTRISLTLTAETKT</sequence>
<organism evidence="1 2">
    <name type="scientific">Biomphalaria pfeifferi</name>
    <name type="common">Bloodfluke planorb</name>
    <name type="synonym">Freshwater snail</name>
    <dbReference type="NCBI Taxonomy" id="112525"/>
    <lineage>
        <taxon>Eukaryota</taxon>
        <taxon>Metazoa</taxon>
        <taxon>Spiralia</taxon>
        <taxon>Lophotrochozoa</taxon>
        <taxon>Mollusca</taxon>
        <taxon>Gastropoda</taxon>
        <taxon>Heterobranchia</taxon>
        <taxon>Euthyneura</taxon>
        <taxon>Panpulmonata</taxon>
        <taxon>Hygrophila</taxon>
        <taxon>Lymnaeoidea</taxon>
        <taxon>Planorbidae</taxon>
        <taxon>Biomphalaria</taxon>
    </lineage>
</organism>
<dbReference type="AlphaFoldDB" id="A0AAD8EYZ2"/>
<reference evidence="1" key="2">
    <citation type="submission" date="2023-04" db="EMBL/GenBank/DDBJ databases">
        <authorList>
            <person name="Bu L."/>
            <person name="Lu L."/>
            <person name="Laidemitt M.R."/>
            <person name="Zhang S.M."/>
            <person name="Mutuku M."/>
            <person name="Mkoji G."/>
            <person name="Steinauer M."/>
            <person name="Loker E.S."/>
        </authorList>
    </citation>
    <scope>NUCLEOTIDE SEQUENCE</scope>
    <source>
        <strain evidence="1">KasaAsao</strain>
        <tissue evidence="1">Whole Snail</tissue>
    </source>
</reference>
<accession>A0AAD8EYZ2</accession>
<evidence type="ECO:0000313" key="2">
    <source>
        <dbReference type="Proteomes" id="UP001233172"/>
    </source>
</evidence>
<keyword evidence="2" id="KW-1185">Reference proteome</keyword>
<evidence type="ECO:0000313" key="1">
    <source>
        <dbReference type="EMBL" id="KAK0043924.1"/>
    </source>
</evidence>
<feature type="non-terminal residue" evidence="1">
    <location>
        <position position="1"/>
    </location>
</feature>
<dbReference type="EMBL" id="JASAOG010000209">
    <property type="protein sequence ID" value="KAK0043924.1"/>
    <property type="molecule type" value="Genomic_DNA"/>
</dbReference>
<reference evidence="1" key="1">
    <citation type="journal article" date="2023" name="PLoS Negl. Trop. Dis.">
        <title>A genome sequence for Biomphalaria pfeifferi, the major vector snail for the human-infecting parasite Schistosoma mansoni.</title>
        <authorList>
            <person name="Bu L."/>
            <person name="Lu L."/>
            <person name="Laidemitt M.R."/>
            <person name="Zhang S.M."/>
            <person name="Mutuku M."/>
            <person name="Mkoji G."/>
            <person name="Steinauer M."/>
            <person name="Loker E.S."/>
        </authorList>
    </citation>
    <scope>NUCLEOTIDE SEQUENCE</scope>
    <source>
        <strain evidence="1">KasaAsao</strain>
    </source>
</reference>
<proteinExistence type="predicted"/>
<gene>
    <name evidence="1" type="ORF">Bpfe_026698</name>
</gene>
<protein>
    <submittedName>
        <fullName evidence="1">Uncharacterized protein</fullName>
    </submittedName>
</protein>
<dbReference type="Proteomes" id="UP001233172">
    <property type="component" value="Unassembled WGS sequence"/>
</dbReference>
<comment type="caution">
    <text evidence="1">The sequence shown here is derived from an EMBL/GenBank/DDBJ whole genome shotgun (WGS) entry which is preliminary data.</text>
</comment>
<name>A0AAD8EYZ2_BIOPF</name>